<organism evidence="2 3">
    <name type="scientific">Lacipirellula parvula</name>
    <dbReference type="NCBI Taxonomy" id="2650471"/>
    <lineage>
        <taxon>Bacteria</taxon>
        <taxon>Pseudomonadati</taxon>
        <taxon>Planctomycetota</taxon>
        <taxon>Planctomycetia</taxon>
        <taxon>Pirellulales</taxon>
        <taxon>Lacipirellulaceae</taxon>
        <taxon>Lacipirellula</taxon>
    </lineage>
</organism>
<evidence type="ECO:0000313" key="3">
    <source>
        <dbReference type="Proteomes" id="UP000326837"/>
    </source>
</evidence>
<dbReference type="KEGG" id="lpav:PLANPX_0739"/>
<dbReference type="AlphaFoldDB" id="A0A5K7X5L7"/>
<feature type="compositionally biased region" description="Basic and acidic residues" evidence="1">
    <location>
        <begin position="10"/>
        <end position="39"/>
    </location>
</feature>
<reference evidence="3" key="1">
    <citation type="submission" date="2019-10" db="EMBL/GenBank/DDBJ databases">
        <title>Lacipirellula parvula gen. nov., sp. nov., representing a lineage of planctomycetes widespread in freshwater anoxic habitats, and description of the family Lacipirellulaceae.</title>
        <authorList>
            <person name="Dedysh S.N."/>
            <person name="Kulichevskaya I.S."/>
            <person name="Beletsky A.V."/>
            <person name="Rakitin A.L."/>
            <person name="Mardanov A.V."/>
            <person name="Ivanova A.A."/>
            <person name="Saltykova V.X."/>
            <person name="Rijpstra W.I.C."/>
            <person name="Sinninghe Damste J.S."/>
            <person name="Ravin N.V."/>
        </authorList>
    </citation>
    <scope>NUCLEOTIDE SEQUENCE [LARGE SCALE GENOMIC DNA]</scope>
    <source>
        <strain evidence="3">PX69</strain>
    </source>
</reference>
<gene>
    <name evidence="2" type="ORF">PLANPX_0739</name>
</gene>
<accession>A0A5K7X5L7</accession>
<feature type="region of interest" description="Disordered" evidence="1">
    <location>
        <begin position="1"/>
        <end position="39"/>
    </location>
</feature>
<protein>
    <submittedName>
        <fullName evidence="2">Uncharacterized protein</fullName>
    </submittedName>
</protein>
<name>A0A5K7X5L7_9BACT</name>
<dbReference type="Proteomes" id="UP000326837">
    <property type="component" value="Chromosome"/>
</dbReference>
<evidence type="ECO:0000256" key="1">
    <source>
        <dbReference type="SAM" id="MobiDB-lite"/>
    </source>
</evidence>
<sequence>MGIDAAEFLPRLHGDHDGTATTTECREGEEPANDADVRE</sequence>
<dbReference type="EMBL" id="AP021861">
    <property type="protein sequence ID" value="BBO31127.1"/>
    <property type="molecule type" value="Genomic_DNA"/>
</dbReference>
<keyword evidence="3" id="KW-1185">Reference proteome</keyword>
<evidence type="ECO:0000313" key="2">
    <source>
        <dbReference type="EMBL" id="BBO31127.1"/>
    </source>
</evidence>
<proteinExistence type="predicted"/>